<name>A0A7S8C8C4_9HYPH</name>
<proteinExistence type="inferred from homology"/>
<dbReference type="KEGG" id="kmn:HW532_11710"/>
<evidence type="ECO:0000256" key="4">
    <source>
        <dbReference type="ARBA" id="ARBA00022692"/>
    </source>
</evidence>
<dbReference type="Proteomes" id="UP000593594">
    <property type="component" value="Chromosome"/>
</dbReference>
<evidence type="ECO:0000256" key="5">
    <source>
        <dbReference type="ARBA" id="ARBA00022989"/>
    </source>
</evidence>
<keyword evidence="3" id="KW-1003">Cell membrane</keyword>
<keyword evidence="4 7" id="KW-0812">Transmembrane</keyword>
<feature type="transmembrane region" description="Helical" evidence="7">
    <location>
        <begin position="94"/>
        <end position="114"/>
    </location>
</feature>
<dbReference type="InterPro" id="IPR018383">
    <property type="entry name" value="UPF0324_pro"/>
</dbReference>
<feature type="transmembrane region" description="Helical" evidence="7">
    <location>
        <begin position="259"/>
        <end position="277"/>
    </location>
</feature>
<keyword evidence="6 7" id="KW-0472">Membrane</keyword>
<dbReference type="EMBL" id="CP058214">
    <property type="protein sequence ID" value="QPC45303.1"/>
    <property type="molecule type" value="Genomic_DNA"/>
</dbReference>
<evidence type="ECO:0000256" key="3">
    <source>
        <dbReference type="ARBA" id="ARBA00022475"/>
    </source>
</evidence>
<sequence length="339" mass="34646">MGRPGRAAGHVATLWPGLALATAITLAAFGLRYMPGLAIFSPLILAIIVAVLFNNVVGTPERARPGIAWAMRPVLRAGIVLLGLQLTVQQILSVGVTGLAIVATGLLGTFLFTIWAGRLLKVDAGLTELIAAGTSICGASAVIATNTVTRAHDEDVAYAVACVTAFGSLAMFLYPVLQGPLGLDAPAYGLWAGASIHEVAQVVAASFQGGQAAGDVGTISKLARVVLLGPMVIALGLIAVRRGRADGASAHQPSAPIPWFVFGFLGLIVLNSVVTIPESVKTAGATVTPFLLSVGLAGMGLSMHIGNLRAKGLRPLLLGTLSWLFIAGTTLLLITLLGA</sequence>
<keyword evidence="9" id="KW-1185">Reference proteome</keyword>
<evidence type="ECO:0000256" key="2">
    <source>
        <dbReference type="ARBA" id="ARBA00007977"/>
    </source>
</evidence>
<comment type="similarity">
    <text evidence="2">Belongs to the UPF0324 family.</text>
</comment>
<feature type="transmembrane region" description="Helical" evidence="7">
    <location>
        <begin position="156"/>
        <end position="176"/>
    </location>
</feature>
<dbReference type="Pfam" id="PF03601">
    <property type="entry name" value="Cons_hypoth698"/>
    <property type="match status" value="1"/>
</dbReference>
<dbReference type="AlphaFoldDB" id="A0A7S8C8C4"/>
<keyword evidence="5 7" id="KW-1133">Transmembrane helix</keyword>
<gene>
    <name evidence="8" type="ORF">HW532_11710</name>
</gene>
<evidence type="ECO:0000313" key="8">
    <source>
        <dbReference type="EMBL" id="QPC45303.1"/>
    </source>
</evidence>
<feature type="transmembrane region" description="Helical" evidence="7">
    <location>
        <begin position="316"/>
        <end position="337"/>
    </location>
</feature>
<evidence type="ECO:0000256" key="1">
    <source>
        <dbReference type="ARBA" id="ARBA00004651"/>
    </source>
</evidence>
<feature type="transmembrane region" description="Helical" evidence="7">
    <location>
        <begin position="283"/>
        <end position="304"/>
    </location>
</feature>
<accession>A0A7S8C8C4</accession>
<organism evidence="8 9">
    <name type="scientific">Kaustia mangrovi</name>
    <dbReference type="NCBI Taxonomy" id="2593653"/>
    <lineage>
        <taxon>Bacteria</taxon>
        <taxon>Pseudomonadati</taxon>
        <taxon>Pseudomonadota</taxon>
        <taxon>Alphaproteobacteria</taxon>
        <taxon>Hyphomicrobiales</taxon>
        <taxon>Parvibaculaceae</taxon>
        <taxon>Kaustia</taxon>
    </lineage>
</organism>
<dbReference type="GO" id="GO:0005886">
    <property type="term" value="C:plasma membrane"/>
    <property type="evidence" value="ECO:0007669"/>
    <property type="project" value="UniProtKB-SubCell"/>
</dbReference>
<comment type="subcellular location">
    <subcellularLocation>
        <location evidence="1">Cell membrane</location>
        <topology evidence="1">Multi-pass membrane protein</topology>
    </subcellularLocation>
</comment>
<evidence type="ECO:0000256" key="6">
    <source>
        <dbReference type="ARBA" id="ARBA00023136"/>
    </source>
</evidence>
<evidence type="ECO:0000256" key="7">
    <source>
        <dbReference type="SAM" id="Phobius"/>
    </source>
</evidence>
<evidence type="ECO:0000313" key="9">
    <source>
        <dbReference type="Proteomes" id="UP000593594"/>
    </source>
</evidence>
<dbReference type="PANTHER" id="PTHR30106">
    <property type="entry name" value="INNER MEMBRANE PROTEIN YEIH-RELATED"/>
    <property type="match status" value="1"/>
</dbReference>
<reference evidence="8 9" key="1">
    <citation type="submission" date="2020-06" db="EMBL/GenBank/DDBJ databases">
        <title>Genome sequence of 2 isolates from Red Sea Mangroves.</title>
        <authorList>
            <person name="Sefrji F."/>
            <person name="Michoud G."/>
            <person name="Merlino G."/>
            <person name="Daffonchio D."/>
        </authorList>
    </citation>
    <scope>NUCLEOTIDE SEQUENCE [LARGE SCALE GENOMIC DNA]</scope>
    <source>
        <strain evidence="8 9">R1DC25</strain>
    </source>
</reference>
<dbReference type="PANTHER" id="PTHR30106:SF2">
    <property type="entry name" value="UPF0324 INNER MEMBRANE PROTEIN YEIH"/>
    <property type="match status" value="1"/>
</dbReference>
<feature type="transmembrane region" description="Helical" evidence="7">
    <location>
        <begin position="126"/>
        <end position="144"/>
    </location>
</feature>
<feature type="transmembrane region" description="Helical" evidence="7">
    <location>
        <begin position="219"/>
        <end position="238"/>
    </location>
</feature>
<feature type="transmembrane region" description="Helical" evidence="7">
    <location>
        <begin position="12"/>
        <end position="31"/>
    </location>
</feature>
<feature type="transmembrane region" description="Helical" evidence="7">
    <location>
        <begin position="37"/>
        <end position="57"/>
    </location>
</feature>
<protein>
    <submittedName>
        <fullName evidence="8">YeiH family putative sulfate export transporter</fullName>
    </submittedName>
</protein>